<reference evidence="1" key="1">
    <citation type="journal article" date="2015" name="PeerJ">
        <title>First genomic representation of candidate bacterial phylum KSB3 points to enhanced environmental sensing as a trigger of wastewater bulking.</title>
        <authorList>
            <person name="Sekiguchi Y."/>
            <person name="Ohashi A."/>
            <person name="Parks D.H."/>
            <person name="Yamauchi T."/>
            <person name="Tyson G.W."/>
            <person name="Hugenholtz P."/>
        </authorList>
    </citation>
    <scope>NUCLEOTIDE SEQUENCE [LARGE SCALE GENOMIC DNA]</scope>
</reference>
<evidence type="ECO:0000313" key="2">
    <source>
        <dbReference type="Proteomes" id="UP000030661"/>
    </source>
</evidence>
<dbReference type="HOGENOM" id="CLU_2285897_0_0_0"/>
<organism evidence="1">
    <name type="scientific">Vecturithrix granuli</name>
    <dbReference type="NCBI Taxonomy" id="1499967"/>
    <lineage>
        <taxon>Bacteria</taxon>
        <taxon>Candidatus Moduliflexota</taxon>
        <taxon>Candidatus Vecturitrichia</taxon>
        <taxon>Candidatus Vecturitrichales</taxon>
        <taxon>Candidatus Vecturitrichaceae</taxon>
        <taxon>Candidatus Vecturithrix</taxon>
    </lineage>
</organism>
<accession>A0A081BZD9</accession>
<proteinExistence type="predicted"/>
<dbReference type="Proteomes" id="UP000030661">
    <property type="component" value="Unassembled WGS sequence"/>
</dbReference>
<sequence>MYCLHCGGCCKTMSPKSGPFPCPDLIRVQGLYFCRCYERRPDICRNFYFDDLLFCPYGLNQLQLDYPADEAVLWERVERGRQILARLHETRKARENQIQNT</sequence>
<dbReference type="AlphaFoldDB" id="A0A081BZD9"/>
<protein>
    <submittedName>
        <fullName evidence="1">Uncharacterized protein</fullName>
    </submittedName>
</protein>
<dbReference type="STRING" id="1499967.U27_04661"/>
<gene>
    <name evidence="1" type="ORF">U27_04661</name>
</gene>
<evidence type="ECO:0000313" key="1">
    <source>
        <dbReference type="EMBL" id="GAK57694.1"/>
    </source>
</evidence>
<dbReference type="EMBL" id="DF820466">
    <property type="protein sequence ID" value="GAK57694.1"/>
    <property type="molecule type" value="Genomic_DNA"/>
</dbReference>
<name>A0A081BZD9_VECG1</name>
<keyword evidence="2" id="KW-1185">Reference proteome</keyword>